<accession>A0A6P2CUX7</accession>
<dbReference type="Gene3D" id="3.30.565.10">
    <property type="entry name" value="Histidine kinase-like ATPase, C-terminal domain"/>
    <property type="match status" value="1"/>
</dbReference>
<dbReference type="InterPro" id="IPR005467">
    <property type="entry name" value="His_kinase_dom"/>
</dbReference>
<comment type="catalytic activity">
    <reaction evidence="1">
        <text>ATP + protein L-histidine = ADP + protein N-phospho-L-histidine.</text>
        <dbReference type="EC" id="2.7.13.3"/>
    </reaction>
</comment>
<dbReference type="InterPro" id="IPR003661">
    <property type="entry name" value="HisK_dim/P_dom"/>
</dbReference>
<dbReference type="PROSITE" id="PS50109">
    <property type="entry name" value="HIS_KIN"/>
    <property type="match status" value="1"/>
</dbReference>
<dbReference type="Pfam" id="PF02518">
    <property type="entry name" value="HATPase_c"/>
    <property type="match status" value="1"/>
</dbReference>
<evidence type="ECO:0000256" key="3">
    <source>
        <dbReference type="ARBA" id="ARBA00022553"/>
    </source>
</evidence>
<dbReference type="AlphaFoldDB" id="A0A6P2CUX7"/>
<keyword evidence="5" id="KW-0418">Kinase</keyword>
<dbReference type="SMART" id="SM00387">
    <property type="entry name" value="HATPase_c"/>
    <property type="match status" value="1"/>
</dbReference>
<dbReference type="RefSeq" id="WP_162667597.1">
    <property type="nucleotide sequence ID" value="NZ_LR593886.1"/>
</dbReference>
<dbReference type="Gene3D" id="1.10.287.130">
    <property type="match status" value="1"/>
</dbReference>
<protein>
    <recommendedName>
        <fullName evidence="2">histidine kinase</fullName>
        <ecNumber evidence="2">2.7.13.3</ecNumber>
    </recommendedName>
</protein>
<dbReference type="Pfam" id="PF00512">
    <property type="entry name" value="HisKA"/>
    <property type="match status" value="1"/>
</dbReference>
<proteinExistence type="predicted"/>
<name>A0A6P2CUX7_9BACT</name>
<dbReference type="InterPro" id="IPR036890">
    <property type="entry name" value="HATPase_C_sf"/>
</dbReference>
<dbReference type="SUPFAM" id="SSF55874">
    <property type="entry name" value="ATPase domain of HSP90 chaperone/DNA topoisomerase II/histidine kinase"/>
    <property type="match status" value="1"/>
</dbReference>
<dbReference type="Proteomes" id="UP000464178">
    <property type="component" value="Chromosome"/>
</dbReference>
<dbReference type="EC" id="2.7.13.3" evidence="2"/>
<evidence type="ECO:0000256" key="2">
    <source>
        <dbReference type="ARBA" id="ARBA00012438"/>
    </source>
</evidence>
<evidence type="ECO:0000313" key="6">
    <source>
        <dbReference type="Proteomes" id="UP000464178"/>
    </source>
</evidence>
<dbReference type="CDD" id="cd00075">
    <property type="entry name" value="HATPase"/>
    <property type="match status" value="1"/>
</dbReference>
<evidence type="ECO:0000256" key="1">
    <source>
        <dbReference type="ARBA" id="ARBA00000085"/>
    </source>
</evidence>
<dbReference type="CDD" id="cd00082">
    <property type="entry name" value="HisKA"/>
    <property type="match status" value="1"/>
</dbReference>
<keyword evidence="5" id="KW-0808">Transferase</keyword>
<dbReference type="SUPFAM" id="SSF47384">
    <property type="entry name" value="Homodimeric domain of signal transducing histidine kinase"/>
    <property type="match status" value="1"/>
</dbReference>
<keyword evidence="6" id="KW-1185">Reference proteome</keyword>
<sequence length="371" mass="39595">MSTSEPHQSQRIARPKPGDERSWLGLVLDFLPIPAVVLDLGTGSALLGNRPAVDNGVIGAADEMFGLAAEAAGGDGAIVTRNGPGGEARFRVFSRVLPPADGEAPLALLTFLPHPEDPLVDQRVREVIETRDEFFSVATHELKDPLFSVQLSLQLLQHAAEKQGPVPVYVAHHLDVAGRQTARLARLIDNMLDVSRIRSGRLQLDPETLDLAELARDAAGRFRESARAAGCDLDVEATGQVIGYFDRLKLDQVLSNLLTNALKYGAGRPVVLRVREVGDAAVIEVEDGGPGVAAADRERIFARFERASGGHKKESLGLGLYIVRSIAEAHGGTATVRGVPGQGATFVVTLPRNRVHHKAEAADGRNSGVLA</sequence>
<dbReference type="PANTHER" id="PTHR43547:SF2">
    <property type="entry name" value="HYBRID SIGNAL TRANSDUCTION HISTIDINE KINASE C"/>
    <property type="match status" value="1"/>
</dbReference>
<keyword evidence="3" id="KW-0597">Phosphoprotein</keyword>
<evidence type="ECO:0000259" key="4">
    <source>
        <dbReference type="PROSITE" id="PS50109"/>
    </source>
</evidence>
<dbReference type="PANTHER" id="PTHR43547">
    <property type="entry name" value="TWO-COMPONENT HISTIDINE KINASE"/>
    <property type="match status" value="1"/>
</dbReference>
<dbReference type="KEGG" id="gms:SOIL9_49350"/>
<evidence type="ECO:0000313" key="5">
    <source>
        <dbReference type="EMBL" id="VTR92779.1"/>
    </source>
</evidence>
<dbReference type="PRINTS" id="PR00344">
    <property type="entry name" value="BCTRLSENSOR"/>
</dbReference>
<dbReference type="InterPro" id="IPR004358">
    <property type="entry name" value="Sig_transdc_His_kin-like_C"/>
</dbReference>
<reference evidence="5 6" key="1">
    <citation type="submission" date="2019-05" db="EMBL/GenBank/DDBJ databases">
        <authorList>
            <consortium name="Science for Life Laboratories"/>
        </authorList>
    </citation>
    <scope>NUCLEOTIDE SEQUENCE [LARGE SCALE GENOMIC DNA]</scope>
    <source>
        <strain evidence="5">Soil9</strain>
    </source>
</reference>
<dbReference type="InterPro" id="IPR003594">
    <property type="entry name" value="HATPase_dom"/>
</dbReference>
<gene>
    <name evidence="5" type="ORF">SOIL9_49350</name>
</gene>
<organism evidence="5 6">
    <name type="scientific">Gemmata massiliana</name>
    <dbReference type="NCBI Taxonomy" id="1210884"/>
    <lineage>
        <taxon>Bacteria</taxon>
        <taxon>Pseudomonadati</taxon>
        <taxon>Planctomycetota</taxon>
        <taxon>Planctomycetia</taxon>
        <taxon>Gemmatales</taxon>
        <taxon>Gemmataceae</taxon>
        <taxon>Gemmata</taxon>
    </lineage>
</organism>
<dbReference type="GO" id="GO:0000155">
    <property type="term" value="F:phosphorelay sensor kinase activity"/>
    <property type="evidence" value="ECO:0007669"/>
    <property type="project" value="InterPro"/>
</dbReference>
<dbReference type="InterPro" id="IPR036097">
    <property type="entry name" value="HisK_dim/P_sf"/>
</dbReference>
<dbReference type="SMART" id="SM00388">
    <property type="entry name" value="HisKA"/>
    <property type="match status" value="1"/>
</dbReference>
<dbReference type="EMBL" id="LR593886">
    <property type="protein sequence ID" value="VTR92779.1"/>
    <property type="molecule type" value="Genomic_DNA"/>
</dbReference>
<feature type="domain" description="Histidine kinase" evidence="4">
    <location>
        <begin position="137"/>
        <end position="354"/>
    </location>
</feature>